<dbReference type="InterPro" id="IPR050542">
    <property type="entry name" value="Glycosyl_Hydrlase18_Chitinase"/>
</dbReference>
<gene>
    <name evidence="8" type="ORF">Taro_017197</name>
</gene>
<dbReference type="PROSITE" id="PS51910">
    <property type="entry name" value="GH18_2"/>
    <property type="match status" value="1"/>
</dbReference>
<dbReference type="GO" id="GO:0005576">
    <property type="term" value="C:extracellular region"/>
    <property type="evidence" value="ECO:0007669"/>
    <property type="project" value="TreeGrafter"/>
</dbReference>
<dbReference type="GO" id="GO:0000272">
    <property type="term" value="P:polysaccharide catabolic process"/>
    <property type="evidence" value="ECO:0007669"/>
    <property type="project" value="UniProtKB-KW"/>
</dbReference>
<feature type="domain" description="GH18" evidence="7">
    <location>
        <begin position="1"/>
        <end position="196"/>
    </location>
</feature>
<name>A0A843UQS0_COLES</name>
<evidence type="ECO:0000256" key="1">
    <source>
        <dbReference type="ARBA" id="ARBA00000822"/>
    </source>
</evidence>
<evidence type="ECO:0000256" key="5">
    <source>
        <dbReference type="ARBA" id="ARBA00023277"/>
    </source>
</evidence>
<dbReference type="EMBL" id="NMUH01000779">
    <property type="protein sequence ID" value="MQL84686.1"/>
    <property type="molecule type" value="Genomic_DNA"/>
</dbReference>
<dbReference type="PANTHER" id="PTHR45708:SF21">
    <property type="entry name" value="ACIDIC ENDOCHITINASE"/>
    <property type="match status" value="1"/>
</dbReference>
<evidence type="ECO:0000313" key="8">
    <source>
        <dbReference type="EMBL" id="MQL84686.1"/>
    </source>
</evidence>
<dbReference type="PANTHER" id="PTHR45708">
    <property type="entry name" value="ENDOCHITINASE"/>
    <property type="match status" value="1"/>
</dbReference>
<dbReference type="Proteomes" id="UP000652761">
    <property type="component" value="Unassembled WGS sequence"/>
</dbReference>
<dbReference type="InterPro" id="IPR001223">
    <property type="entry name" value="Glyco_hydro18_cat"/>
</dbReference>
<evidence type="ECO:0000256" key="4">
    <source>
        <dbReference type="ARBA" id="ARBA00023024"/>
    </source>
</evidence>
<keyword evidence="6" id="KW-0624">Polysaccharide degradation</keyword>
<evidence type="ECO:0000256" key="6">
    <source>
        <dbReference type="ARBA" id="ARBA00023326"/>
    </source>
</evidence>
<reference evidence="8" key="1">
    <citation type="submission" date="2017-07" db="EMBL/GenBank/DDBJ databases">
        <title>Taro Niue Genome Assembly and Annotation.</title>
        <authorList>
            <person name="Atibalentja N."/>
            <person name="Keating K."/>
            <person name="Fields C.J."/>
        </authorList>
    </citation>
    <scope>NUCLEOTIDE SEQUENCE</scope>
    <source>
        <strain evidence="8">Niue_2</strain>
        <tissue evidence="8">Leaf</tissue>
    </source>
</reference>
<dbReference type="Pfam" id="PF00704">
    <property type="entry name" value="Glyco_hydro_18"/>
    <property type="match status" value="1"/>
</dbReference>
<dbReference type="Gene3D" id="3.20.20.80">
    <property type="entry name" value="Glycosidases"/>
    <property type="match status" value="1"/>
</dbReference>
<proteinExistence type="predicted"/>
<protein>
    <recommendedName>
        <fullName evidence="2">chitinase</fullName>
        <ecNumber evidence="2">3.2.1.14</ecNumber>
    </recommendedName>
</protein>
<sequence length="196" mass="21330">MISFLSKFGEGRTPKINFAEHCDPTYDGCTIGVRNYQAFGVKVLLSIGNGAGSYGLFSAVDAQKVAQYLWDNFLGERLASRLLADAVLDDVDFDIEEGPNPTLHYGQLAQALKDYGAHAGRRVFISAAPQCPFPDAHLGRAINTDRDSFVRCRSCSSSLRRVFWVGGADLGLPLLFPSQTAVPSAPASGDRWRLTQ</sequence>
<evidence type="ECO:0000313" key="9">
    <source>
        <dbReference type="Proteomes" id="UP000652761"/>
    </source>
</evidence>
<organism evidence="8 9">
    <name type="scientific">Colocasia esculenta</name>
    <name type="common">Wild taro</name>
    <name type="synonym">Arum esculentum</name>
    <dbReference type="NCBI Taxonomy" id="4460"/>
    <lineage>
        <taxon>Eukaryota</taxon>
        <taxon>Viridiplantae</taxon>
        <taxon>Streptophyta</taxon>
        <taxon>Embryophyta</taxon>
        <taxon>Tracheophyta</taxon>
        <taxon>Spermatophyta</taxon>
        <taxon>Magnoliopsida</taxon>
        <taxon>Liliopsida</taxon>
        <taxon>Araceae</taxon>
        <taxon>Aroideae</taxon>
        <taxon>Colocasieae</taxon>
        <taxon>Colocasia</taxon>
    </lineage>
</organism>
<keyword evidence="5" id="KW-0119">Carbohydrate metabolism</keyword>
<dbReference type="AlphaFoldDB" id="A0A843UQS0"/>
<keyword evidence="4" id="KW-0146">Chitin degradation</keyword>
<dbReference type="InterPro" id="IPR017853">
    <property type="entry name" value="GH"/>
</dbReference>
<comment type="caution">
    <text evidence="8">The sequence shown here is derived from an EMBL/GenBank/DDBJ whole genome shotgun (WGS) entry which is preliminary data.</text>
</comment>
<dbReference type="GO" id="GO:0006032">
    <property type="term" value="P:chitin catabolic process"/>
    <property type="evidence" value="ECO:0007669"/>
    <property type="project" value="UniProtKB-KW"/>
</dbReference>
<dbReference type="EC" id="3.2.1.14" evidence="2"/>
<evidence type="ECO:0000259" key="7">
    <source>
        <dbReference type="PROSITE" id="PS51910"/>
    </source>
</evidence>
<evidence type="ECO:0000256" key="3">
    <source>
        <dbReference type="ARBA" id="ARBA00022801"/>
    </source>
</evidence>
<evidence type="ECO:0000256" key="2">
    <source>
        <dbReference type="ARBA" id="ARBA00012729"/>
    </source>
</evidence>
<accession>A0A843UQS0</accession>
<dbReference type="SUPFAM" id="SSF51445">
    <property type="entry name" value="(Trans)glycosidases"/>
    <property type="match status" value="1"/>
</dbReference>
<comment type="catalytic activity">
    <reaction evidence="1">
        <text>Random endo-hydrolysis of N-acetyl-beta-D-glucosaminide (1-&gt;4)-beta-linkages in chitin and chitodextrins.</text>
        <dbReference type="EC" id="3.2.1.14"/>
    </reaction>
</comment>
<dbReference type="GO" id="GO:0008843">
    <property type="term" value="F:endochitinase activity"/>
    <property type="evidence" value="ECO:0007669"/>
    <property type="project" value="UniProtKB-EC"/>
</dbReference>
<dbReference type="OrthoDB" id="1705245at2759"/>
<keyword evidence="3" id="KW-0378">Hydrolase</keyword>
<keyword evidence="9" id="KW-1185">Reference proteome</keyword>